<dbReference type="InterPro" id="IPR050857">
    <property type="entry name" value="D-2-hydroxyacid_DH"/>
</dbReference>
<dbReference type="InterPro" id="IPR006139">
    <property type="entry name" value="D-isomer_2_OHA_DH_cat_dom"/>
</dbReference>
<organism evidence="7 8">
    <name type="scientific">Undibacterium hunanense</name>
    <dbReference type="NCBI Taxonomy" id="2762292"/>
    <lineage>
        <taxon>Bacteria</taxon>
        <taxon>Pseudomonadati</taxon>
        <taxon>Pseudomonadota</taxon>
        <taxon>Betaproteobacteria</taxon>
        <taxon>Burkholderiales</taxon>
        <taxon>Oxalobacteraceae</taxon>
        <taxon>Undibacterium</taxon>
    </lineage>
</organism>
<evidence type="ECO:0000259" key="5">
    <source>
        <dbReference type="Pfam" id="PF00389"/>
    </source>
</evidence>
<comment type="caution">
    <text evidence="7">The sequence shown here is derived from an EMBL/GenBank/DDBJ whole genome shotgun (WGS) entry which is preliminary data.</text>
</comment>
<dbReference type="EMBL" id="JACOGF010000019">
    <property type="protein sequence ID" value="MBC3920800.1"/>
    <property type="molecule type" value="Genomic_DNA"/>
</dbReference>
<evidence type="ECO:0000256" key="4">
    <source>
        <dbReference type="RuleBase" id="RU003719"/>
    </source>
</evidence>
<gene>
    <name evidence="7" type="ORF">H8L32_25265</name>
</gene>
<sequence>MKIAILDDYQDVVRHLPCFDLLREHEVKVFNNTAAGVGQLAIRLAAFDAVVLIRERTRLSKPLLQKLPNLKLISQTGKVAGNIDIAAAHECGIAIAEGVGDPTAPAELTWTLIMAAWRRLPNYAQLLQEGVWQASSLEPARNQLGRVLKKRTLGIWGYGKIGKLISGYAKAFGMQVMVWGREASRAQAAQDGLLVAESREAFFASCDIISLHLRLNDATKGIVSLADLALMKSDALLVNTSRAELLQPGALEAALDAGHPGFAAIDVFESEPVAPDHPLLHRENVLVTPHLGYVEQASYELYFRAAFQNIVDFAAGKPANLLLPA</sequence>
<dbReference type="SUPFAM" id="SSF51735">
    <property type="entry name" value="NAD(P)-binding Rossmann-fold domains"/>
    <property type="match status" value="1"/>
</dbReference>
<feature type="domain" description="D-isomer specific 2-hydroxyacid dehydrogenase NAD-binding" evidence="6">
    <location>
        <begin position="111"/>
        <end position="292"/>
    </location>
</feature>
<dbReference type="Pfam" id="PF00389">
    <property type="entry name" value="2-Hacid_dh"/>
    <property type="match status" value="1"/>
</dbReference>
<evidence type="ECO:0000313" key="7">
    <source>
        <dbReference type="EMBL" id="MBC3920800.1"/>
    </source>
</evidence>
<dbReference type="InterPro" id="IPR006140">
    <property type="entry name" value="D-isomer_DH_NAD-bd"/>
</dbReference>
<evidence type="ECO:0000259" key="6">
    <source>
        <dbReference type="Pfam" id="PF02826"/>
    </source>
</evidence>
<dbReference type="Gene3D" id="3.40.50.720">
    <property type="entry name" value="NAD(P)-binding Rossmann-like Domain"/>
    <property type="match status" value="2"/>
</dbReference>
<evidence type="ECO:0000256" key="1">
    <source>
        <dbReference type="ARBA" id="ARBA00005854"/>
    </source>
</evidence>
<proteinExistence type="inferred from homology"/>
<dbReference type="RefSeq" id="WP_186950632.1">
    <property type="nucleotide sequence ID" value="NZ_JACOGF010000019.1"/>
</dbReference>
<protein>
    <submittedName>
        <fullName evidence="7">D-2-hydroxyacid dehydrogenase family protein</fullName>
    </submittedName>
</protein>
<dbReference type="Proteomes" id="UP000650424">
    <property type="component" value="Unassembled WGS sequence"/>
</dbReference>
<reference evidence="7 8" key="1">
    <citation type="submission" date="2020-08" db="EMBL/GenBank/DDBJ databases">
        <title>Novel species isolated from subtropical streams in China.</title>
        <authorList>
            <person name="Lu H."/>
        </authorList>
    </citation>
    <scope>NUCLEOTIDE SEQUENCE [LARGE SCALE GENOMIC DNA]</scope>
    <source>
        <strain evidence="7 8">CY18W</strain>
    </source>
</reference>
<keyword evidence="2 4" id="KW-0560">Oxidoreductase</keyword>
<comment type="similarity">
    <text evidence="1 4">Belongs to the D-isomer specific 2-hydroxyacid dehydrogenase family.</text>
</comment>
<name>A0ABR6ZY54_9BURK</name>
<dbReference type="PANTHER" id="PTHR42789:SF1">
    <property type="entry name" value="D-ISOMER SPECIFIC 2-HYDROXYACID DEHYDROGENASE FAMILY PROTEIN (AFU_ORTHOLOGUE AFUA_6G10090)"/>
    <property type="match status" value="1"/>
</dbReference>
<keyword evidence="8" id="KW-1185">Reference proteome</keyword>
<keyword evidence="3" id="KW-0520">NAD</keyword>
<dbReference type="CDD" id="cd12169">
    <property type="entry name" value="PGDH_like_1"/>
    <property type="match status" value="1"/>
</dbReference>
<dbReference type="InterPro" id="IPR036291">
    <property type="entry name" value="NAD(P)-bd_dom_sf"/>
</dbReference>
<dbReference type="SUPFAM" id="SSF52283">
    <property type="entry name" value="Formate/glycerate dehydrogenase catalytic domain-like"/>
    <property type="match status" value="1"/>
</dbReference>
<dbReference type="PANTHER" id="PTHR42789">
    <property type="entry name" value="D-ISOMER SPECIFIC 2-HYDROXYACID DEHYDROGENASE FAMILY PROTEIN (AFU_ORTHOLOGUE AFUA_6G10090)"/>
    <property type="match status" value="1"/>
</dbReference>
<evidence type="ECO:0000256" key="2">
    <source>
        <dbReference type="ARBA" id="ARBA00023002"/>
    </source>
</evidence>
<evidence type="ECO:0000256" key="3">
    <source>
        <dbReference type="ARBA" id="ARBA00023027"/>
    </source>
</evidence>
<dbReference type="Pfam" id="PF02826">
    <property type="entry name" value="2-Hacid_dh_C"/>
    <property type="match status" value="1"/>
</dbReference>
<feature type="domain" description="D-isomer specific 2-hydroxyacid dehydrogenase catalytic" evidence="5">
    <location>
        <begin position="20"/>
        <end position="319"/>
    </location>
</feature>
<evidence type="ECO:0000313" key="8">
    <source>
        <dbReference type="Proteomes" id="UP000650424"/>
    </source>
</evidence>
<accession>A0ABR6ZY54</accession>